<comment type="caution">
    <text evidence="2">The sequence shown here is derived from an EMBL/GenBank/DDBJ whole genome shotgun (WGS) entry which is preliminary data.</text>
</comment>
<dbReference type="AlphaFoldDB" id="A0A540V9Y1"/>
<dbReference type="InterPro" id="IPR003593">
    <property type="entry name" value="AAA+_ATPase"/>
</dbReference>
<evidence type="ECO:0000313" key="3">
    <source>
        <dbReference type="Proteomes" id="UP000317371"/>
    </source>
</evidence>
<reference evidence="2 3" key="1">
    <citation type="submission" date="2019-06" db="EMBL/GenBank/DDBJ databases">
        <title>Genome sequence of Litorilinea aerophila BAA-2444.</title>
        <authorList>
            <person name="Maclea K.S."/>
            <person name="Maurais E.G."/>
            <person name="Iannazzi L.C."/>
        </authorList>
    </citation>
    <scope>NUCLEOTIDE SEQUENCE [LARGE SCALE GENOMIC DNA]</scope>
    <source>
        <strain evidence="2 3">ATCC BAA-2444</strain>
    </source>
</reference>
<dbReference type="InParanoid" id="A0A540V9Y1"/>
<dbReference type="OrthoDB" id="182489at2"/>
<evidence type="ECO:0000313" key="2">
    <source>
        <dbReference type="EMBL" id="TQE93580.1"/>
    </source>
</evidence>
<dbReference type="InterPro" id="IPR027417">
    <property type="entry name" value="P-loop_NTPase"/>
</dbReference>
<protein>
    <submittedName>
        <fullName evidence="2">ATP-binding protein</fullName>
    </submittedName>
</protein>
<organism evidence="2 3">
    <name type="scientific">Litorilinea aerophila</name>
    <dbReference type="NCBI Taxonomy" id="1204385"/>
    <lineage>
        <taxon>Bacteria</taxon>
        <taxon>Bacillati</taxon>
        <taxon>Chloroflexota</taxon>
        <taxon>Caldilineae</taxon>
        <taxon>Caldilineales</taxon>
        <taxon>Caldilineaceae</taxon>
        <taxon>Litorilinea</taxon>
    </lineage>
</organism>
<dbReference type="EMBL" id="VIGC01000037">
    <property type="protein sequence ID" value="TQE93580.1"/>
    <property type="molecule type" value="Genomic_DNA"/>
</dbReference>
<dbReference type="GO" id="GO:0005524">
    <property type="term" value="F:ATP binding"/>
    <property type="evidence" value="ECO:0007669"/>
    <property type="project" value="UniProtKB-KW"/>
</dbReference>
<dbReference type="InterPro" id="IPR041664">
    <property type="entry name" value="AAA_16"/>
</dbReference>
<dbReference type="SMART" id="SM00382">
    <property type="entry name" value="AAA"/>
    <property type="match status" value="1"/>
</dbReference>
<feature type="domain" description="AAA+ ATPase" evidence="1">
    <location>
        <begin position="44"/>
        <end position="179"/>
    </location>
</feature>
<dbReference type="Pfam" id="PF13191">
    <property type="entry name" value="AAA_16"/>
    <property type="match status" value="1"/>
</dbReference>
<dbReference type="Proteomes" id="UP000317371">
    <property type="component" value="Unassembled WGS sequence"/>
</dbReference>
<proteinExistence type="predicted"/>
<sequence length="704" mass="79965">MSHDGAGHPSTIRERLDRARRGRFVGRAAELELFRQALLAEEPPFLVLHLFGPGGVGKTTLLREFARLATDWGRAVYWLDSRDIDPSPQGFLRVLAQAASPEVVGPGLAALAHLPPAVLLLDTYERLLALDGWLRETFLPALPAHVLVVIAGRNPPAEPWRTDPAWRELARIVSLRNLRPEESRQLLTVLQVPLMLQEAALGVTYGHPLALVLLADWLALDATPVQEIGLEQASDTVRLLVERFMQDVPTPLHRQVLEVSALARVTTEALLAEVLGEEATPALFAWLRGLSFIETGPDGLFPHDLVRDVLEADLRWRNPETWKQLYRQVRRHLSRRFWQSSGLARQQAIFDLIYLQRHHPLMKPYYDWKAMGGAYHEPASPQDHPHILAMVEQHEGADSARVVAYWLQRQPQAFVVYRGPEPQLLGFAANLLLETVTPEDEQADPALRAIWAFVRRYGPLRPGERIQIARFWMGRESYQTPLTHNMITLNTVITWLTTPNLAWTFCCTADPPSWEGLFTYINFCRVAEADFEVGGRRYGGFAHDWRAEPLSVWNRILEERQLDLEFQPQPVHQTSAPPLMVLSQPEFAEAVRQALRDYRRPDALAHNPLLRSRLLRDMAGPTPGPEALQSLLRAAVESLTTNPKDEKLYRALYHTYFQPAPTQEAAAELLDLPFSTYRYHLSKGIERVTDWLWQRELYGPSSAS</sequence>
<name>A0A540V9Y1_9CHLR</name>
<keyword evidence="2" id="KW-0067">ATP-binding</keyword>
<evidence type="ECO:0000259" key="1">
    <source>
        <dbReference type="SMART" id="SM00382"/>
    </source>
</evidence>
<gene>
    <name evidence="2" type="ORF">FKZ61_20770</name>
</gene>
<dbReference type="SUPFAM" id="SSF52540">
    <property type="entry name" value="P-loop containing nucleoside triphosphate hydrolases"/>
    <property type="match status" value="1"/>
</dbReference>
<accession>A0A540V9Y1</accession>
<keyword evidence="2" id="KW-0547">Nucleotide-binding</keyword>
<dbReference type="Gene3D" id="3.40.50.300">
    <property type="entry name" value="P-loop containing nucleotide triphosphate hydrolases"/>
    <property type="match status" value="1"/>
</dbReference>
<dbReference type="RefSeq" id="WP_141612088.1">
    <property type="nucleotide sequence ID" value="NZ_VIGC02000037.1"/>
</dbReference>
<keyword evidence="3" id="KW-1185">Reference proteome</keyword>
<dbReference type="CDD" id="cd00009">
    <property type="entry name" value="AAA"/>
    <property type="match status" value="1"/>
</dbReference>